<comment type="caution">
    <text evidence="5">Lacks conserved residue(s) required for the propagation of feature annotation.</text>
</comment>
<keyword evidence="4" id="KW-1015">Disulfide bond</keyword>
<dbReference type="Gene3D" id="2.10.25.10">
    <property type="entry name" value="Laminin"/>
    <property type="match status" value="2"/>
</dbReference>
<dbReference type="PROSITE" id="PS50026">
    <property type="entry name" value="EGF_3"/>
    <property type="match status" value="1"/>
</dbReference>
<sequence length="153" mass="16821">MHESNDQRDCVDVNECLSNPCNNVTHFCVNRPGSYECIACNSACRGCTGATANDCVSCANGYQRGNSEACEDINECNADSNICNKEGEVCKNLIGGYKCDCRNGYQRINNDCVLITKQETTSETLENMQDVQINDGYDTLKEEPNPSHILGEL</sequence>
<keyword evidence="2 5" id="KW-0245">EGF-like domain</keyword>
<evidence type="ECO:0000313" key="8">
    <source>
        <dbReference type="WBParaSite" id="TREG1_10730.1"/>
    </source>
</evidence>
<dbReference type="CDD" id="cd00054">
    <property type="entry name" value="EGF_CA"/>
    <property type="match status" value="1"/>
</dbReference>
<evidence type="ECO:0000256" key="2">
    <source>
        <dbReference type="ARBA" id="ARBA00022536"/>
    </source>
</evidence>
<dbReference type="SUPFAM" id="SSF57184">
    <property type="entry name" value="Growth factor receptor domain"/>
    <property type="match status" value="1"/>
</dbReference>
<dbReference type="AlphaFoldDB" id="A0AA85IRN3"/>
<keyword evidence="7" id="KW-1185">Reference proteome</keyword>
<evidence type="ECO:0000256" key="5">
    <source>
        <dbReference type="PROSITE-ProRule" id="PRU00076"/>
    </source>
</evidence>
<dbReference type="InterPro" id="IPR050751">
    <property type="entry name" value="ECM_structural_protein"/>
</dbReference>
<reference evidence="7" key="1">
    <citation type="submission" date="2022-06" db="EMBL/GenBank/DDBJ databases">
        <authorList>
            <person name="Berger JAMES D."/>
            <person name="Berger JAMES D."/>
        </authorList>
    </citation>
    <scope>NUCLEOTIDE SEQUENCE [LARGE SCALE GENOMIC DNA]</scope>
</reference>
<dbReference type="InterPro" id="IPR006212">
    <property type="entry name" value="Furin_repeat"/>
</dbReference>
<proteinExistence type="inferred from homology"/>
<dbReference type="PANTHER" id="PTHR24034">
    <property type="entry name" value="EGF-LIKE DOMAIN-CONTAINING PROTEIN"/>
    <property type="match status" value="1"/>
</dbReference>
<dbReference type="Proteomes" id="UP000050795">
    <property type="component" value="Unassembled WGS sequence"/>
</dbReference>
<dbReference type="InterPro" id="IPR049883">
    <property type="entry name" value="NOTCH1_EGF-like"/>
</dbReference>
<accession>A0AA85IRN3</accession>
<reference evidence="8" key="2">
    <citation type="submission" date="2023-11" db="UniProtKB">
        <authorList>
            <consortium name="WormBaseParasite"/>
        </authorList>
    </citation>
    <scope>IDENTIFICATION</scope>
</reference>
<dbReference type="InterPro" id="IPR000742">
    <property type="entry name" value="EGF"/>
</dbReference>
<dbReference type="PROSITE" id="PS01187">
    <property type="entry name" value="EGF_CA"/>
    <property type="match status" value="1"/>
</dbReference>
<dbReference type="GO" id="GO:0005509">
    <property type="term" value="F:calcium ion binding"/>
    <property type="evidence" value="ECO:0007669"/>
    <property type="project" value="InterPro"/>
</dbReference>
<dbReference type="InterPro" id="IPR009030">
    <property type="entry name" value="Growth_fac_rcpt_cys_sf"/>
</dbReference>
<protein>
    <recommendedName>
        <fullName evidence="6">EGF-like domain-containing protein</fullName>
    </recommendedName>
</protein>
<dbReference type="PANTHER" id="PTHR24034:SF148">
    <property type="entry name" value="RE58433P"/>
    <property type="match status" value="1"/>
</dbReference>
<evidence type="ECO:0000256" key="4">
    <source>
        <dbReference type="ARBA" id="ARBA00023157"/>
    </source>
</evidence>
<evidence type="ECO:0000313" key="7">
    <source>
        <dbReference type="Proteomes" id="UP000050795"/>
    </source>
</evidence>
<dbReference type="PROSITE" id="PS00010">
    <property type="entry name" value="ASX_HYDROXYL"/>
    <property type="match status" value="1"/>
</dbReference>
<dbReference type="InterPro" id="IPR000152">
    <property type="entry name" value="EGF-type_Asp/Asn_hydroxyl_site"/>
</dbReference>
<evidence type="ECO:0000259" key="6">
    <source>
        <dbReference type="PROSITE" id="PS50026"/>
    </source>
</evidence>
<dbReference type="PROSITE" id="PS01186">
    <property type="entry name" value="EGF_2"/>
    <property type="match status" value="1"/>
</dbReference>
<dbReference type="WBParaSite" id="TREG1_10730.1">
    <property type="protein sequence ID" value="TREG1_10730.1"/>
    <property type="gene ID" value="TREG1_10730"/>
</dbReference>
<name>A0AA85IRN3_TRIRE</name>
<comment type="similarity">
    <text evidence="1">Belongs to the CRELD family.</text>
</comment>
<dbReference type="Pfam" id="PF07645">
    <property type="entry name" value="EGF_CA"/>
    <property type="match status" value="2"/>
</dbReference>
<dbReference type="InterPro" id="IPR018097">
    <property type="entry name" value="EGF_Ca-bd_CS"/>
</dbReference>
<feature type="domain" description="EGF-like" evidence="6">
    <location>
        <begin position="72"/>
        <end position="113"/>
    </location>
</feature>
<dbReference type="InterPro" id="IPR001881">
    <property type="entry name" value="EGF-like_Ca-bd_dom"/>
</dbReference>
<dbReference type="SMART" id="SM00261">
    <property type="entry name" value="FU"/>
    <property type="match status" value="1"/>
</dbReference>
<evidence type="ECO:0000256" key="3">
    <source>
        <dbReference type="ARBA" id="ARBA00022737"/>
    </source>
</evidence>
<dbReference type="SMART" id="SM00179">
    <property type="entry name" value="EGF_CA"/>
    <property type="match status" value="2"/>
</dbReference>
<keyword evidence="3" id="KW-0677">Repeat</keyword>
<organism evidence="7 8">
    <name type="scientific">Trichobilharzia regenti</name>
    <name type="common">Nasal bird schistosome</name>
    <dbReference type="NCBI Taxonomy" id="157069"/>
    <lineage>
        <taxon>Eukaryota</taxon>
        <taxon>Metazoa</taxon>
        <taxon>Spiralia</taxon>
        <taxon>Lophotrochozoa</taxon>
        <taxon>Platyhelminthes</taxon>
        <taxon>Trematoda</taxon>
        <taxon>Digenea</taxon>
        <taxon>Strigeidida</taxon>
        <taxon>Schistosomatoidea</taxon>
        <taxon>Schistosomatidae</taxon>
        <taxon>Trichobilharzia</taxon>
    </lineage>
</organism>
<evidence type="ECO:0000256" key="1">
    <source>
        <dbReference type="ARBA" id="ARBA00005897"/>
    </source>
</evidence>